<evidence type="ECO:0000256" key="4">
    <source>
        <dbReference type="ARBA" id="ARBA00022448"/>
    </source>
</evidence>
<dbReference type="Proteomes" id="UP001301012">
    <property type="component" value="Unassembled WGS sequence"/>
</dbReference>
<sequence length="465" mass="50220">MNSQQSIATESIYKLLIKYSIPAIIGMMVNALYNVVDRIFIGNIPGVGPLAITGLGVTMPVMTIILAFGMLIGIGTTTSISIKLGQGKKEEAQKLIGNAITLSILIGIILTIIGIVFVDKILILFGASENTLFYAKEYINIILIGSVVNILSFSLNHSIRADGSPKISAGIMIIGCLTNVALDALFIFMLGQGIKGAALATITSQALTAVLTMTYYMSGKSNLKFTKSSLKLDKKLALGVFAIGMSPFAMQIAASMVQVISNHALKAYGGDLAIGAMTTISSISMIFLMPIFGINQGSQPIIGFNYGAKQYNRSKKAYIVSLCAATTILCIGSGIIQLFPEQIIGLFNKDEELMKMSVEGIRVYLFMLPLVGISITGSNYVQSIGKAKVAMFLSLLRQVILLIPAIIILPRFFNLRGVWLAQPIADFIAIIITTIVIIIEMRSYNKEEINIKTEFAIERDSNELI</sequence>
<feature type="transmembrane region" description="Helical" evidence="10">
    <location>
        <begin position="272"/>
        <end position="296"/>
    </location>
</feature>
<dbReference type="NCBIfam" id="TIGR00797">
    <property type="entry name" value="matE"/>
    <property type="match status" value="1"/>
</dbReference>
<feature type="transmembrane region" description="Helical" evidence="10">
    <location>
        <begin position="360"/>
        <end position="381"/>
    </location>
</feature>
<feature type="transmembrane region" description="Helical" evidence="10">
    <location>
        <begin position="419"/>
        <end position="439"/>
    </location>
</feature>
<feature type="transmembrane region" description="Helical" evidence="10">
    <location>
        <begin position="393"/>
        <end position="413"/>
    </location>
</feature>
<evidence type="ECO:0000256" key="3">
    <source>
        <dbReference type="ARBA" id="ARBA00022106"/>
    </source>
</evidence>
<evidence type="ECO:0000256" key="8">
    <source>
        <dbReference type="ARBA" id="ARBA00023136"/>
    </source>
</evidence>
<keyword evidence="5" id="KW-1003">Cell membrane</keyword>
<comment type="caution">
    <text evidence="11">The sequence shown here is derived from an EMBL/GenBank/DDBJ whole genome shotgun (WGS) entry which is preliminary data.</text>
</comment>
<evidence type="ECO:0000313" key="12">
    <source>
        <dbReference type="Proteomes" id="UP001301012"/>
    </source>
</evidence>
<feature type="transmembrane region" description="Helical" evidence="10">
    <location>
        <begin position="196"/>
        <end position="216"/>
    </location>
</feature>
<evidence type="ECO:0000256" key="2">
    <source>
        <dbReference type="ARBA" id="ARBA00008417"/>
    </source>
</evidence>
<feature type="transmembrane region" description="Helical" evidence="10">
    <location>
        <begin position="236"/>
        <end position="260"/>
    </location>
</feature>
<organism evidence="11 12">
    <name type="scientific">Romboutsia sedimentorum</name>
    <dbReference type="NCBI Taxonomy" id="1368474"/>
    <lineage>
        <taxon>Bacteria</taxon>
        <taxon>Bacillati</taxon>
        <taxon>Bacillota</taxon>
        <taxon>Clostridia</taxon>
        <taxon>Peptostreptococcales</taxon>
        <taxon>Peptostreptococcaceae</taxon>
        <taxon>Romboutsia</taxon>
    </lineage>
</organism>
<protein>
    <recommendedName>
        <fullName evidence="3">Multidrug export protein MepA</fullName>
    </recommendedName>
</protein>
<keyword evidence="8 10" id="KW-0472">Membrane</keyword>
<dbReference type="Pfam" id="PF01554">
    <property type="entry name" value="MatE"/>
    <property type="match status" value="2"/>
</dbReference>
<evidence type="ECO:0000256" key="5">
    <source>
        <dbReference type="ARBA" id="ARBA00022475"/>
    </source>
</evidence>
<evidence type="ECO:0000313" key="11">
    <source>
        <dbReference type="EMBL" id="MDK2563827.1"/>
    </source>
</evidence>
<keyword evidence="12" id="KW-1185">Reference proteome</keyword>
<keyword evidence="6 10" id="KW-0812">Transmembrane</keyword>
<dbReference type="InterPro" id="IPR002528">
    <property type="entry name" value="MATE_fam"/>
</dbReference>
<dbReference type="RefSeq" id="WP_284132767.1">
    <property type="nucleotide sequence ID" value="NZ_JASKYM010000004.1"/>
</dbReference>
<dbReference type="InterPro" id="IPR045070">
    <property type="entry name" value="MATE_MepA-like"/>
</dbReference>
<evidence type="ECO:0000256" key="6">
    <source>
        <dbReference type="ARBA" id="ARBA00022692"/>
    </source>
</evidence>
<reference evidence="11 12" key="1">
    <citation type="submission" date="2023-05" db="EMBL/GenBank/DDBJ databases">
        <title>Rombocin, a short stable natural nisin variant, displays selective antimicrobial activity against Listeria monocytogenes and employs dual mode of action to kill target bacterial strains.</title>
        <authorList>
            <person name="Wambui J."/>
            <person name="Stephan R."/>
            <person name="Kuipers O.P."/>
        </authorList>
    </citation>
    <scope>NUCLEOTIDE SEQUENCE [LARGE SCALE GENOMIC DNA]</scope>
    <source>
        <strain evidence="11 12">RC002</strain>
    </source>
</reference>
<comment type="subcellular location">
    <subcellularLocation>
        <location evidence="1">Cell membrane</location>
        <topology evidence="1">Multi-pass membrane protein</topology>
    </subcellularLocation>
</comment>
<comment type="similarity">
    <text evidence="2">Belongs to the multi antimicrobial extrusion (MATE) (TC 2.A.66.1) family. MepA subfamily.</text>
</comment>
<keyword evidence="4" id="KW-0813">Transport</keyword>
<feature type="transmembrane region" description="Helical" evidence="10">
    <location>
        <begin position="12"/>
        <end position="33"/>
    </location>
</feature>
<dbReference type="PIRSF" id="PIRSF006603">
    <property type="entry name" value="DinF"/>
    <property type="match status" value="1"/>
</dbReference>
<feature type="transmembrane region" description="Helical" evidence="10">
    <location>
        <begin position="138"/>
        <end position="155"/>
    </location>
</feature>
<gene>
    <name evidence="11" type="ORF">QOZ84_09720</name>
</gene>
<dbReference type="InterPro" id="IPR048279">
    <property type="entry name" value="MdtK-like"/>
</dbReference>
<proteinExistence type="inferred from homology"/>
<keyword evidence="9" id="KW-0046">Antibiotic resistance</keyword>
<evidence type="ECO:0000256" key="9">
    <source>
        <dbReference type="ARBA" id="ARBA00023251"/>
    </source>
</evidence>
<dbReference type="InterPro" id="IPR051327">
    <property type="entry name" value="MATE_MepA_subfamily"/>
</dbReference>
<feature type="transmembrane region" description="Helical" evidence="10">
    <location>
        <begin position="53"/>
        <end position="74"/>
    </location>
</feature>
<dbReference type="PANTHER" id="PTHR43823:SF3">
    <property type="entry name" value="MULTIDRUG EXPORT PROTEIN MEPA"/>
    <property type="match status" value="1"/>
</dbReference>
<dbReference type="CDD" id="cd13143">
    <property type="entry name" value="MATE_MepA_like"/>
    <property type="match status" value="1"/>
</dbReference>
<accession>A0ABT7EAW1</accession>
<keyword evidence="7 10" id="KW-1133">Transmembrane helix</keyword>
<dbReference type="PANTHER" id="PTHR43823">
    <property type="entry name" value="SPORULATION PROTEIN YKVU"/>
    <property type="match status" value="1"/>
</dbReference>
<feature type="transmembrane region" description="Helical" evidence="10">
    <location>
        <begin position="167"/>
        <end position="190"/>
    </location>
</feature>
<feature type="transmembrane region" description="Helical" evidence="10">
    <location>
        <begin position="95"/>
        <end position="118"/>
    </location>
</feature>
<evidence type="ECO:0000256" key="7">
    <source>
        <dbReference type="ARBA" id="ARBA00022989"/>
    </source>
</evidence>
<dbReference type="EMBL" id="JASKYM010000004">
    <property type="protein sequence ID" value="MDK2563827.1"/>
    <property type="molecule type" value="Genomic_DNA"/>
</dbReference>
<name>A0ABT7EAW1_9FIRM</name>
<feature type="transmembrane region" description="Helical" evidence="10">
    <location>
        <begin position="317"/>
        <end position="340"/>
    </location>
</feature>
<evidence type="ECO:0000256" key="10">
    <source>
        <dbReference type="SAM" id="Phobius"/>
    </source>
</evidence>
<evidence type="ECO:0000256" key="1">
    <source>
        <dbReference type="ARBA" id="ARBA00004651"/>
    </source>
</evidence>